<keyword evidence="6 8" id="KW-0472">Membrane</keyword>
<dbReference type="Gene3D" id="2.40.170.20">
    <property type="entry name" value="TonB-dependent receptor, beta-barrel domain"/>
    <property type="match status" value="1"/>
</dbReference>
<keyword evidence="7 8" id="KW-0998">Cell outer membrane</keyword>
<feature type="domain" description="TonB-dependent receptor-like beta-barrel" evidence="10">
    <location>
        <begin position="261"/>
        <end position="634"/>
    </location>
</feature>
<dbReference type="Pfam" id="PF00593">
    <property type="entry name" value="TonB_dep_Rec_b-barrel"/>
    <property type="match status" value="1"/>
</dbReference>
<dbReference type="PROSITE" id="PS52016">
    <property type="entry name" value="TONB_DEPENDENT_REC_3"/>
    <property type="match status" value="1"/>
</dbReference>
<evidence type="ECO:0000256" key="9">
    <source>
        <dbReference type="RuleBase" id="RU003357"/>
    </source>
</evidence>
<evidence type="ECO:0000259" key="10">
    <source>
        <dbReference type="Pfam" id="PF00593"/>
    </source>
</evidence>
<protein>
    <submittedName>
        <fullName evidence="12">TonB-dependent receptor</fullName>
    </submittedName>
</protein>
<evidence type="ECO:0000256" key="2">
    <source>
        <dbReference type="ARBA" id="ARBA00022448"/>
    </source>
</evidence>
<keyword evidence="2 8" id="KW-0813">Transport</keyword>
<dbReference type="InterPro" id="IPR012910">
    <property type="entry name" value="Plug_dom"/>
</dbReference>
<dbReference type="InterPro" id="IPR000531">
    <property type="entry name" value="Beta-barrel_TonB"/>
</dbReference>
<comment type="similarity">
    <text evidence="8 9">Belongs to the TonB-dependent receptor family.</text>
</comment>
<dbReference type="Proteomes" id="UP001324993">
    <property type="component" value="Chromosome"/>
</dbReference>
<accession>A0ABZ0RFG1</accession>
<evidence type="ECO:0000313" key="13">
    <source>
        <dbReference type="Proteomes" id="UP001324993"/>
    </source>
</evidence>
<feature type="domain" description="TonB-dependent receptor plug" evidence="11">
    <location>
        <begin position="50"/>
        <end position="152"/>
    </location>
</feature>
<reference evidence="12 13" key="1">
    <citation type="submission" date="2023-11" db="EMBL/GenBank/DDBJ databases">
        <title>Coraliomargarita sp. nov., isolated from marine algae.</title>
        <authorList>
            <person name="Lee J.K."/>
            <person name="Baek J.H."/>
            <person name="Kim J.M."/>
            <person name="Choi D.G."/>
            <person name="Jeon C.O."/>
        </authorList>
    </citation>
    <scope>NUCLEOTIDE SEQUENCE [LARGE SCALE GENOMIC DNA]</scope>
    <source>
        <strain evidence="12 13">J2-16</strain>
    </source>
</reference>
<keyword evidence="3 8" id="KW-1134">Transmembrane beta strand</keyword>
<keyword evidence="12" id="KW-0675">Receptor</keyword>
<evidence type="ECO:0000256" key="3">
    <source>
        <dbReference type="ARBA" id="ARBA00022452"/>
    </source>
</evidence>
<evidence type="ECO:0000256" key="4">
    <source>
        <dbReference type="ARBA" id="ARBA00022692"/>
    </source>
</evidence>
<evidence type="ECO:0000256" key="8">
    <source>
        <dbReference type="PROSITE-ProRule" id="PRU01360"/>
    </source>
</evidence>
<dbReference type="PANTHER" id="PTHR30069:SF36">
    <property type="entry name" value="BLL6948 PROTEIN"/>
    <property type="match status" value="1"/>
</dbReference>
<evidence type="ECO:0000256" key="7">
    <source>
        <dbReference type="ARBA" id="ARBA00023237"/>
    </source>
</evidence>
<dbReference type="PANTHER" id="PTHR30069">
    <property type="entry name" value="TONB-DEPENDENT OUTER MEMBRANE RECEPTOR"/>
    <property type="match status" value="1"/>
</dbReference>
<dbReference type="EMBL" id="CP138858">
    <property type="protein sequence ID" value="WPJ94302.1"/>
    <property type="molecule type" value="Genomic_DNA"/>
</dbReference>
<evidence type="ECO:0000259" key="11">
    <source>
        <dbReference type="Pfam" id="PF07715"/>
    </source>
</evidence>
<dbReference type="InterPro" id="IPR036942">
    <property type="entry name" value="Beta-barrel_TonB_sf"/>
</dbReference>
<dbReference type="Gene3D" id="2.170.130.10">
    <property type="entry name" value="TonB-dependent receptor, plug domain"/>
    <property type="match status" value="1"/>
</dbReference>
<evidence type="ECO:0000256" key="1">
    <source>
        <dbReference type="ARBA" id="ARBA00004571"/>
    </source>
</evidence>
<dbReference type="InterPro" id="IPR037066">
    <property type="entry name" value="Plug_dom_sf"/>
</dbReference>
<keyword evidence="5 9" id="KW-0798">TonB box</keyword>
<comment type="subcellular location">
    <subcellularLocation>
        <location evidence="1 8">Cell outer membrane</location>
        <topology evidence="1 8">Multi-pass membrane protein</topology>
    </subcellularLocation>
</comment>
<gene>
    <name evidence="12" type="ORF">SH580_12735</name>
</gene>
<evidence type="ECO:0000256" key="5">
    <source>
        <dbReference type="ARBA" id="ARBA00023077"/>
    </source>
</evidence>
<organism evidence="12 13">
    <name type="scientific">Coraliomargarita algicola</name>
    <dbReference type="NCBI Taxonomy" id="3092156"/>
    <lineage>
        <taxon>Bacteria</taxon>
        <taxon>Pseudomonadati</taxon>
        <taxon>Verrucomicrobiota</taxon>
        <taxon>Opitutia</taxon>
        <taxon>Puniceicoccales</taxon>
        <taxon>Coraliomargaritaceae</taxon>
        <taxon>Coraliomargarita</taxon>
    </lineage>
</organism>
<evidence type="ECO:0000313" key="12">
    <source>
        <dbReference type="EMBL" id="WPJ94302.1"/>
    </source>
</evidence>
<sequence length="678" mass="76278">MMHTFSKILILPIVSSSIWADPIHRLPEYEVVGRETSLIGAAMVGSEGAYGQADLEYRPISRMGEVLEMVPGLIVTQHSGTGKANQYFLRGFNLDHGTDFATFVDGMPVNMVTHAHGQGYTDVNFIIPELIDLVNYTKGPYFAALGDFASAGSAQIRTESWLEQGIAQLGLGEHGYARIVLADGFDLSLNERLVVGFESHYYDGPWEIGENLNQFKGFLKYTQQLQEGEWGLTFHGYEASWDSADQIPLRTVESGSISEFGSLDEDVGGATARYSLSSEYRRDTGDTNTIISAYAIYYDINLWSNFTYFLKDSVNGDEFEQAEDRMVYGVNFAHSLLHTHLFERDVRHTFGGQLRYDVIDDIGLYHTQGRERMEAVRVDDVQELSTGVFYENEIHWTDRWRSVMGIRADYYAFDVESDLAANSGQADDVLLSPKFSLIYTPNRMLEWYSSFGLGFHSNDARGTTITVDPADLSLVDSVDPLVRSMGAEVGVRVNWNEQLNSALSLWWLQLDSELLYVGDGGSTEASEGSQRYGFEWTNDYRPLECLTFDLDLALTHARFENGDEIPGALNSVLNAGVTYQRRSGFFTSLRARYFGSRPLTEEGAVESDASLVFNLKAGYDFNPNLRISFDVLNLFDSEDHDITYYYESQLAGELVAVEDVHFHPIEPRSLRVTVSYRF</sequence>
<dbReference type="Pfam" id="PF07715">
    <property type="entry name" value="Plug"/>
    <property type="match status" value="1"/>
</dbReference>
<name>A0ABZ0RFG1_9BACT</name>
<proteinExistence type="inferred from homology"/>
<evidence type="ECO:0000256" key="6">
    <source>
        <dbReference type="ARBA" id="ARBA00023136"/>
    </source>
</evidence>
<dbReference type="InterPro" id="IPR039426">
    <property type="entry name" value="TonB-dep_rcpt-like"/>
</dbReference>
<dbReference type="SUPFAM" id="SSF56935">
    <property type="entry name" value="Porins"/>
    <property type="match status" value="1"/>
</dbReference>
<keyword evidence="4 8" id="KW-0812">Transmembrane</keyword>
<keyword evidence="13" id="KW-1185">Reference proteome</keyword>
<dbReference type="RefSeq" id="WP_319831240.1">
    <property type="nucleotide sequence ID" value="NZ_CP138858.1"/>
</dbReference>